<dbReference type="Proteomes" id="UP001175000">
    <property type="component" value="Unassembled WGS sequence"/>
</dbReference>
<feature type="region of interest" description="Disordered" evidence="1">
    <location>
        <begin position="41"/>
        <end position="68"/>
    </location>
</feature>
<dbReference type="EMBL" id="JAULSU010000008">
    <property type="protein sequence ID" value="KAK0609393.1"/>
    <property type="molecule type" value="Genomic_DNA"/>
</dbReference>
<evidence type="ECO:0000256" key="1">
    <source>
        <dbReference type="SAM" id="MobiDB-lite"/>
    </source>
</evidence>
<dbReference type="AlphaFoldDB" id="A0AA39U002"/>
<accession>A0AA39U002</accession>
<organism evidence="2 3">
    <name type="scientific">Immersiella caudata</name>
    <dbReference type="NCBI Taxonomy" id="314043"/>
    <lineage>
        <taxon>Eukaryota</taxon>
        <taxon>Fungi</taxon>
        <taxon>Dikarya</taxon>
        <taxon>Ascomycota</taxon>
        <taxon>Pezizomycotina</taxon>
        <taxon>Sordariomycetes</taxon>
        <taxon>Sordariomycetidae</taxon>
        <taxon>Sordariales</taxon>
        <taxon>Lasiosphaeriaceae</taxon>
        <taxon>Immersiella</taxon>
    </lineage>
</organism>
<protein>
    <submittedName>
        <fullName evidence="2">Uncharacterized protein</fullName>
    </submittedName>
</protein>
<evidence type="ECO:0000313" key="3">
    <source>
        <dbReference type="Proteomes" id="UP001175000"/>
    </source>
</evidence>
<proteinExistence type="predicted"/>
<sequence length="157" mass="18205">MPELSVDLHDTQPLRPIFIAEMEQWLQDKLEVNLERIHSKPHTQHGYRTPHSPSLPRKCLTGTSQPDNLTSHSTPLFKHMEQKSAAMWTVAETMMLQNRQYLVRSYNLEDDTNTAITKLYPAVIIVTRRLMPFGFPCSVLTSPWLQQHSNLLMGRRL</sequence>
<gene>
    <name evidence="2" type="ORF">B0T14DRAFT_501178</name>
</gene>
<name>A0AA39U002_9PEZI</name>
<reference evidence="2" key="1">
    <citation type="submission" date="2023-06" db="EMBL/GenBank/DDBJ databases">
        <title>Genome-scale phylogeny and comparative genomics of the fungal order Sordariales.</title>
        <authorList>
            <consortium name="Lawrence Berkeley National Laboratory"/>
            <person name="Hensen N."/>
            <person name="Bonometti L."/>
            <person name="Westerberg I."/>
            <person name="Brannstrom I.O."/>
            <person name="Guillou S."/>
            <person name="Cros-Aarteil S."/>
            <person name="Calhoun S."/>
            <person name="Haridas S."/>
            <person name="Kuo A."/>
            <person name="Mondo S."/>
            <person name="Pangilinan J."/>
            <person name="Riley R."/>
            <person name="Labutti K."/>
            <person name="Andreopoulos B."/>
            <person name="Lipzen A."/>
            <person name="Chen C."/>
            <person name="Yanf M."/>
            <person name="Daum C."/>
            <person name="Ng V."/>
            <person name="Clum A."/>
            <person name="Steindorff A."/>
            <person name="Ohm R."/>
            <person name="Martin F."/>
            <person name="Silar P."/>
            <person name="Natvig D."/>
            <person name="Lalanne C."/>
            <person name="Gautier V."/>
            <person name="Ament-Velasquez S.L."/>
            <person name="Kruys A."/>
            <person name="Hutchinson M.I."/>
            <person name="Powell A.J."/>
            <person name="Barry K."/>
            <person name="Miller A.N."/>
            <person name="Grigoriev I.V."/>
            <person name="Debuchy R."/>
            <person name="Gladieux P."/>
            <person name="Thoren M.H."/>
            <person name="Johannesson H."/>
        </authorList>
    </citation>
    <scope>NUCLEOTIDE SEQUENCE</scope>
    <source>
        <strain evidence="2">CBS 606.72</strain>
    </source>
</reference>
<evidence type="ECO:0000313" key="2">
    <source>
        <dbReference type="EMBL" id="KAK0609393.1"/>
    </source>
</evidence>
<keyword evidence="3" id="KW-1185">Reference proteome</keyword>
<comment type="caution">
    <text evidence="2">The sequence shown here is derived from an EMBL/GenBank/DDBJ whole genome shotgun (WGS) entry which is preliminary data.</text>
</comment>